<evidence type="ECO:0000313" key="2">
    <source>
        <dbReference type="EMBL" id="AFC84920.1"/>
    </source>
</evidence>
<dbReference type="Gene3D" id="3.40.50.80">
    <property type="entry name" value="Nucleotide-binding domain of ferredoxin-NADP reductase (FNR) module"/>
    <property type="match status" value="1"/>
</dbReference>
<dbReference type="Pfam" id="PF00175">
    <property type="entry name" value="NAD_binding_1"/>
    <property type="match status" value="1"/>
</dbReference>
<dbReference type="EMBL" id="CP003350">
    <property type="protein sequence ID" value="AFC84920.1"/>
    <property type="molecule type" value="Genomic_DNA"/>
</dbReference>
<dbReference type="InterPro" id="IPR017938">
    <property type="entry name" value="Riboflavin_synthase-like_b-brl"/>
</dbReference>
<dbReference type="PROSITE" id="PS51384">
    <property type="entry name" value="FAD_FR"/>
    <property type="match status" value="1"/>
</dbReference>
<dbReference type="InterPro" id="IPR008333">
    <property type="entry name" value="Cbr1-like_FAD-bd_dom"/>
</dbReference>
<dbReference type="eggNOG" id="COG1018">
    <property type="taxonomic scope" value="Bacteria"/>
</dbReference>
<dbReference type="PANTHER" id="PTHR47354:SF5">
    <property type="entry name" value="PROTEIN RFBI"/>
    <property type="match status" value="1"/>
</dbReference>
<protein>
    <submittedName>
        <fullName evidence="2">2-polyprenylphenol hydroxylase-like oxidoreductase</fullName>
    </submittedName>
</protein>
<dbReference type="KEGG" id="fau:Fraau_0433"/>
<dbReference type="Proteomes" id="UP000005234">
    <property type="component" value="Chromosome"/>
</dbReference>
<dbReference type="InterPro" id="IPR017927">
    <property type="entry name" value="FAD-bd_FR_type"/>
</dbReference>
<dbReference type="STRING" id="767434.Fraau_0433"/>
<organism evidence="2 3">
    <name type="scientific">Frateuria aurantia (strain ATCC 33424 / DSM 6220 / KCTC 2777 / LMG 1558 / NBRC 3245 / NCIMB 13370)</name>
    <name type="common">Acetobacter aurantius</name>
    <dbReference type="NCBI Taxonomy" id="767434"/>
    <lineage>
        <taxon>Bacteria</taxon>
        <taxon>Pseudomonadati</taxon>
        <taxon>Pseudomonadota</taxon>
        <taxon>Gammaproteobacteria</taxon>
        <taxon>Lysobacterales</taxon>
        <taxon>Rhodanobacteraceae</taxon>
        <taxon>Frateuria</taxon>
    </lineage>
</organism>
<evidence type="ECO:0000313" key="3">
    <source>
        <dbReference type="Proteomes" id="UP000005234"/>
    </source>
</evidence>
<evidence type="ECO:0000259" key="1">
    <source>
        <dbReference type="PROSITE" id="PS51384"/>
    </source>
</evidence>
<dbReference type="Gene3D" id="2.40.30.10">
    <property type="entry name" value="Translation factors"/>
    <property type="match status" value="1"/>
</dbReference>
<accession>H8L3W6</accession>
<dbReference type="InterPro" id="IPR001433">
    <property type="entry name" value="OxRdtase_FAD/NAD-bd"/>
</dbReference>
<dbReference type="SUPFAM" id="SSF52343">
    <property type="entry name" value="Ferredoxin reductase-like, C-terminal NADP-linked domain"/>
    <property type="match status" value="1"/>
</dbReference>
<feature type="domain" description="FAD-binding FR-type" evidence="1">
    <location>
        <begin position="118"/>
        <end position="219"/>
    </location>
</feature>
<dbReference type="CDD" id="cd06189">
    <property type="entry name" value="flavin_oxioreductase"/>
    <property type="match status" value="1"/>
</dbReference>
<keyword evidence="3" id="KW-1185">Reference proteome</keyword>
<dbReference type="GO" id="GO:0016491">
    <property type="term" value="F:oxidoreductase activity"/>
    <property type="evidence" value="ECO:0007669"/>
    <property type="project" value="InterPro"/>
</dbReference>
<sequence length="368" mass="39579">MIACARGRTGMIVISLRRGDNSPVNTVTLQATGLRFQVAAGETILAAAERSGIRLASDPAAGVPARLLSGRCRHRGEGGEIASSGPVRQPLIELRQAEALADLLLAAEDVGELSELAPRRLQVEVAAKLALAPDVTGLHLRPVAGEGPLRWLPGQYLECLLDDGRRRPFSIAGCPRLDQVIELHIRHVAGGGFTQWVHSDLAVGDTLTIEAPRGTFVPREDSLRPIIFVAGGTGFAPVKALIEHFLHRGSSRAMQLYWGVRTAADLYQRELVQAWCEACSGLDFQPCISDPAQAALAGLRADLVHEAVLADHPDLSGHDIYMSGPPPLIDAGRQLFPEAGLPPERLYYDTFDYAPDLLASILKARLTT</sequence>
<dbReference type="InterPro" id="IPR050415">
    <property type="entry name" value="MRET"/>
</dbReference>
<dbReference type="eggNOG" id="COG0543">
    <property type="taxonomic scope" value="Bacteria"/>
</dbReference>
<dbReference type="PANTHER" id="PTHR47354">
    <property type="entry name" value="NADH OXIDOREDUCTASE HCR"/>
    <property type="match status" value="1"/>
</dbReference>
<proteinExistence type="predicted"/>
<dbReference type="HOGENOM" id="CLU_003827_7_0_6"/>
<gene>
    <name evidence="2" type="ordered locus">Fraau_0433</name>
</gene>
<dbReference type="SUPFAM" id="SSF63380">
    <property type="entry name" value="Riboflavin synthase domain-like"/>
    <property type="match status" value="1"/>
</dbReference>
<dbReference type="InterPro" id="IPR039261">
    <property type="entry name" value="FNR_nucleotide-bd"/>
</dbReference>
<name>H8L3W6_FRAAD</name>
<dbReference type="AlphaFoldDB" id="H8L3W6"/>
<dbReference type="PRINTS" id="PR00410">
    <property type="entry name" value="PHEHYDRXLASE"/>
</dbReference>
<dbReference type="Pfam" id="PF00970">
    <property type="entry name" value="FAD_binding_6"/>
    <property type="match status" value="1"/>
</dbReference>
<reference evidence="2" key="1">
    <citation type="submission" date="2012-02" db="EMBL/GenBank/DDBJ databases">
        <title>The complete genome of Frateuria aurantia DSM 6220.</title>
        <authorList>
            <consortium name="US DOE Joint Genome Institute (JGI-PGF)"/>
            <person name="Lucas S."/>
            <person name="Copeland A."/>
            <person name="Lapidus A."/>
            <person name="Glavina del Rio T."/>
            <person name="Dalin E."/>
            <person name="Tice H."/>
            <person name="Bruce D."/>
            <person name="Goodwin L."/>
            <person name="Pitluck S."/>
            <person name="Peters L."/>
            <person name="Ovchinnikova G."/>
            <person name="Teshima H."/>
            <person name="Kyrpides N."/>
            <person name="Mavromatis K."/>
            <person name="Ivanova N."/>
            <person name="Brettin T."/>
            <person name="Detter J.C."/>
            <person name="Han C."/>
            <person name="Larimer F."/>
            <person name="Land M."/>
            <person name="Hauser L."/>
            <person name="Markowitz V."/>
            <person name="Cheng J.-F."/>
            <person name="Hugenholtz P."/>
            <person name="Woyke T."/>
            <person name="Wu D."/>
            <person name="Brambilla E."/>
            <person name="Klenk H.-P."/>
            <person name="Eisen J.A."/>
        </authorList>
    </citation>
    <scope>NUCLEOTIDE SEQUENCE</scope>
    <source>
        <strain evidence="2">DSM 6220</strain>
    </source>
</reference>